<proteinExistence type="predicted"/>
<accession>A0AAE0FT31</accession>
<dbReference type="Gene3D" id="2.30.30.100">
    <property type="match status" value="1"/>
</dbReference>
<dbReference type="Proteomes" id="UP001190700">
    <property type="component" value="Unassembled WGS sequence"/>
</dbReference>
<dbReference type="EMBL" id="LGRX02013828">
    <property type="protein sequence ID" value="KAK3265567.1"/>
    <property type="molecule type" value="Genomic_DNA"/>
</dbReference>
<feature type="compositionally biased region" description="Basic and acidic residues" evidence="1">
    <location>
        <begin position="111"/>
        <end position="124"/>
    </location>
</feature>
<name>A0AAE0FT31_9CHLO</name>
<keyword evidence="3" id="KW-1185">Reference proteome</keyword>
<dbReference type="PANTHER" id="PTHR14679:SF1">
    <property type="entry name" value="GEM-ASSOCIATED PROTEIN 7"/>
    <property type="match status" value="1"/>
</dbReference>
<sequence>MSAENQGGADVQDNAEHRSQLRAQMLELWLKGANSPVSLHLYDSINADATFLAIDSDQNKIIVSNLDTPIGIVPKAVIRSTDVISIVFPLPHKFGKSRSDDLTISEQEITSMKEDIDKESDNVH</sequence>
<comment type="caution">
    <text evidence="2">The sequence shown here is derived from an EMBL/GenBank/DDBJ whole genome shotgun (WGS) entry which is preliminary data.</text>
</comment>
<organism evidence="2 3">
    <name type="scientific">Cymbomonas tetramitiformis</name>
    <dbReference type="NCBI Taxonomy" id="36881"/>
    <lineage>
        <taxon>Eukaryota</taxon>
        <taxon>Viridiplantae</taxon>
        <taxon>Chlorophyta</taxon>
        <taxon>Pyramimonadophyceae</taxon>
        <taxon>Pyramimonadales</taxon>
        <taxon>Pyramimonadaceae</taxon>
        <taxon>Cymbomonas</taxon>
    </lineage>
</organism>
<dbReference type="InterPro" id="IPR020338">
    <property type="entry name" value="SMN_gemin7"/>
</dbReference>
<dbReference type="PANTHER" id="PTHR14679">
    <property type="entry name" value="GEM-ASSOCIATED PROTEIN 7"/>
    <property type="match status" value="1"/>
</dbReference>
<protein>
    <submittedName>
        <fullName evidence="2">Uncharacterized protein</fullName>
    </submittedName>
</protein>
<dbReference type="Pfam" id="PF11095">
    <property type="entry name" value="Gemin7"/>
    <property type="match status" value="1"/>
</dbReference>
<dbReference type="GO" id="GO:0034719">
    <property type="term" value="C:SMN-Sm protein complex"/>
    <property type="evidence" value="ECO:0007669"/>
    <property type="project" value="InterPro"/>
</dbReference>
<evidence type="ECO:0000256" key="1">
    <source>
        <dbReference type="SAM" id="MobiDB-lite"/>
    </source>
</evidence>
<gene>
    <name evidence="2" type="ORF">CYMTET_25760</name>
</gene>
<evidence type="ECO:0000313" key="3">
    <source>
        <dbReference type="Proteomes" id="UP001190700"/>
    </source>
</evidence>
<reference evidence="2 3" key="1">
    <citation type="journal article" date="2015" name="Genome Biol. Evol.">
        <title>Comparative Genomics of a Bacterivorous Green Alga Reveals Evolutionary Causalities and Consequences of Phago-Mixotrophic Mode of Nutrition.</title>
        <authorList>
            <person name="Burns J.A."/>
            <person name="Paasch A."/>
            <person name="Narechania A."/>
            <person name="Kim E."/>
        </authorList>
    </citation>
    <scope>NUCLEOTIDE SEQUENCE [LARGE SCALE GENOMIC DNA]</scope>
    <source>
        <strain evidence="2 3">PLY_AMNH</strain>
    </source>
</reference>
<dbReference type="GO" id="GO:0000387">
    <property type="term" value="P:spliceosomal snRNP assembly"/>
    <property type="evidence" value="ECO:0007669"/>
    <property type="project" value="TreeGrafter"/>
</dbReference>
<dbReference type="AlphaFoldDB" id="A0AAE0FT31"/>
<evidence type="ECO:0000313" key="2">
    <source>
        <dbReference type="EMBL" id="KAK3265567.1"/>
    </source>
</evidence>
<feature type="region of interest" description="Disordered" evidence="1">
    <location>
        <begin position="96"/>
        <end position="124"/>
    </location>
</feature>